<keyword evidence="7" id="KW-1185">Reference proteome</keyword>
<accession>A0A1Q6DTY3</accession>
<dbReference type="InterPro" id="IPR006963">
    <property type="entry name" value="Mopterin_OxRdtase_4Fe-4S_dom"/>
</dbReference>
<reference evidence="6" key="1">
    <citation type="submission" date="2016-12" db="EMBL/GenBank/DDBJ databases">
        <title>Discovery of methanogenic haloarchaea.</title>
        <authorList>
            <person name="Sorokin D.Y."/>
            <person name="Makarova K.S."/>
            <person name="Abbas B."/>
            <person name="Ferrer M."/>
            <person name="Golyshin P.N."/>
        </authorList>
    </citation>
    <scope>NUCLEOTIDE SEQUENCE [LARGE SCALE GENOMIC DNA]</scope>
    <source>
        <strain evidence="6">HMET1</strain>
    </source>
</reference>
<dbReference type="Gene3D" id="3.40.50.740">
    <property type="match status" value="1"/>
</dbReference>
<dbReference type="AlphaFoldDB" id="A0A1Q6DTY3"/>
<evidence type="ECO:0000259" key="5">
    <source>
        <dbReference type="PROSITE" id="PS51669"/>
    </source>
</evidence>
<dbReference type="Gene3D" id="2.20.25.90">
    <property type="entry name" value="ADC-like domains"/>
    <property type="match status" value="1"/>
</dbReference>
<dbReference type="CDD" id="cd02781">
    <property type="entry name" value="MopB_CT_Acetylene-hydratase"/>
    <property type="match status" value="1"/>
</dbReference>
<dbReference type="SUPFAM" id="SSF53706">
    <property type="entry name" value="Formate dehydrogenase/DMSO reductase, domains 1-3"/>
    <property type="match status" value="1"/>
</dbReference>
<gene>
    <name evidence="6" type="ORF">BTN85_0275</name>
</gene>
<keyword evidence="3" id="KW-0408">Iron</keyword>
<evidence type="ECO:0000256" key="1">
    <source>
        <dbReference type="ARBA" id="ARBA00010312"/>
    </source>
</evidence>
<dbReference type="InterPro" id="IPR006657">
    <property type="entry name" value="MoPterin_dinucl-bd_dom"/>
</dbReference>
<protein>
    <submittedName>
        <fullName evidence="6">Formate dehydrogenase subunit alpha FdhA</fullName>
    </submittedName>
</protein>
<comment type="caution">
    <text evidence="6">The sequence shown here is derived from an EMBL/GenBank/DDBJ whole genome shotgun (WGS) entry which is preliminary data.</text>
</comment>
<dbReference type="EMBL" id="MSDW01000001">
    <property type="protein sequence ID" value="OKY77803.1"/>
    <property type="molecule type" value="Genomic_DNA"/>
</dbReference>
<dbReference type="InterPro" id="IPR006656">
    <property type="entry name" value="Mopterin_OxRdtase"/>
</dbReference>
<dbReference type="PANTHER" id="PTHR43742">
    <property type="entry name" value="TRIMETHYLAMINE-N-OXIDE REDUCTASE"/>
    <property type="match status" value="1"/>
</dbReference>
<dbReference type="GO" id="GO:0046872">
    <property type="term" value="F:metal ion binding"/>
    <property type="evidence" value="ECO:0007669"/>
    <property type="project" value="UniProtKB-KW"/>
</dbReference>
<comment type="similarity">
    <text evidence="1">Belongs to the prokaryotic molybdopterin-containing oxidoreductase family.</text>
</comment>
<dbReference type="Pfam" id="PF00384">
    <property type="entry name" value="Molybdopterin"/>
    <property type="match status" value="1"/>
</dbReference>
<keyword evidence="2" id="KW-0479">Metal-binding</keyword>
<dbReference type="Gene3D" id="3.40.228.10">
    <property type="entry name" value="Dimethylsulfoxide Reductase, domain 2"/>
    <property type="match status" value="1"/>
</dbReference>
<dbReference type="InterPro" id="IPR037949">
    <property type="entry name" value="MopB_CT_Acetylene-hydratase"/>
</dbReference>
<dbReference type="PROSITE" id="PS51669">
    <property type="entry name" value="4FE4S_MOW_BIS_MGD"/>
    <property type="match status" value="1"/>
</dbReference>
<sequence>MKLEGDSENPFSEGYICPKGRNAYKVVNHPDRIKHPLKKKEDGEWKKISWEIAFDEIAEKLTKIKREQGSESIATLCGAGGPRQTAYILPLLARALGTPNHIASASHVCAVPSILGDKFTVGQGLRKEANPDFINSKCIVIWGGNPTFSHPPLSKKVIQAKKENNAKLIIIDPKKTPLAQQADFWLKIRPGTDDALALGWLNILINKGLYDKKFVYNYCQGFEELKNRVKKYTPRKVEEITDIPAKKVQDSVEVYASNNPAALYQRNAIEHHTNSVQTTRAIACLIALTGNIDIKGGNLFTSSPQGFISRTQIRGFKKEKFKSGIEEKKIGNNLFPLMSFVYGPKAFKTMLNDEPYPLNAVYVAGGNPVVNCQDSKLTTRALKNLDLLVVTDYFKTPTVELADYALPAATWLERNECCEANYGNFITARQKAVEPRGEALPDLEILIRLVKKLPWADREFISWESMKEFNDWRLKDMGLNFKDLKNEKFIVKEKKYKKYQKNGFKTPTEKVELYSSTLEEYGYDPLPNYKEPPESPISTPELLDEYPLILVTGNNNMFYYHSQFQQVDELRKNRPYPVAELHPSTAKKRNILNGDWIKIETPRKKNESVLFKTELTEKVKKGTLITDHGRWFPRDPPPERGAFRSNINVITTIKPPRDKIIGSLPLKGSLCKIKKIDKKNKK</sequence>
<dbReference type="GO" id="GO:0016491">
    <property type="term" value="F:oxidoreductase activity"/>
    <property type="evidence" value="ECO:0007669"/>
    <property type="project" value="InterPro"/>
</dbReference>
<dbReference type="GO" id="GO:0051536">
    <property type="term" value="F:iron-sulfur cluster binding"/>
    <property type="evidence" value="ECO:0007669"/>
    <property type="project" value="UniProtKB-KW"/>
</dbReference>
<name>A0A1Q6DTY3_METT1</name>
<proteinExistence type="inferred from homology"/>
<evidence type="ECO:0000256" key="4">
    <source>
        <dbReference type="ARBA" id="ARBA00023014"/>
    </source>
</evidence>
<dbReference type="InterPro" id="IPR009010">
    <property type="entry name" value="Asp_de-COase-like_dom_sf"/>
</dbReference>
<evidence type="ECO:0000313" key="7">
    <source>
        <dbReference type="Proteomes" id="UP000185744"/>
    </source>
</evidence>
<dbReference type="Gene3D" id="2.40.40.20">
    <property type="match status" value="1"/>
</dbReference>
<dbReference type="GO" id="GO:0043546">
    <property type="term" value="F:molybdopterin cofactor binding"/>
    <property type="evidence" value="ECO:0007669"/>
    <property type="project" value="InterPro"/>
</dbReference>
<dbReference type="SUPFAM" id="SSF50692">
    <property type="entry name" value="ADC-like"/>
    <property type="match status" value="1"/>
</dbReference>
<evidence type="ECO:0000313" key="6">
    <source>
        <dbReference type="EMBL" id="OKY77803.1"/>
    </source>
</evidence>
<dbReference type="GO" id="GO:0018818">
    <property type="term" value="F:acetylene hydratase activity"/>
    <property type="evidence" value="ECO:0007669"/>
    <property type="project" value="InterPro"/>
</dbReference>
<dbReference type="InterPro" id="IPR050612">
    <property type="entry name" value="Prok_Mopterin_Oxidored"/>
</dbReference>
<keyword evidence="4" id="KW-0411">Iron-sulfur</keyword>
<dbReference type="Proteomes" id="UP000185744">
    <property type="component" value="Unassembled WGS sequence"/>
</dbReference>
<organism evidence="6 7">
    <name type="scientific">Methanohalarchaeum thermophilum</name>
    <dbReference type="NCBI Taxonomy" id="1903181"/>
    <lineage>
        <taxon>Archaea</taxon>
        <taxon>Methanobacteriati</taxon>
        <taxon>Methanobacteriota</taxon>
        <taxon>Methanonatronarchaeia</taxon>
        <taxon>Methanonatronarchaeales</taxon>
        <taxon>Methanonatronarchaeaceae</taxon>
        <taxon>Candidatus Methanohalarchaeum</taxon>
    </lineage>
</organism>
<dbReference type="Pfam" id="PF01568">
    <property type="entry name" value="Molydop_binding"/>
    <property type="match status" value="1"/>
</dbReference>
<dbReference type="PANTHER" id="PTHR43742:SF6">
    <property type="entry name" value="OXIDOREDUCTASE YYAE-RELATED"/>
    <property type="match status" value="1"/>
</dbReference>
<evidence type="ECO:0000256" key="2">
    <source>
        <dbReference type="ARBA" id="ARBA00022723"/>
    </source>
</evidence>
<feature type="domain" description="4Fe-4S Mo/W bis-MGD-type" evidence="5">
    <location>
        <begin position="1"/>
        <end position="31"/>
    </location>
</feature>
<evidence type="ECO:0000256" key="3">
    <source>
        <dbReference type="ARBA" id="ARBA00023004"/>
    </source>
</evidence>
<dbReference type="InParanoid" id="A0A1Q6DTY3"/>
<dbReference type="STRING" id="1903181.BTN85_0275"/>